<evidence type="ECO:0000259" key="1">
    <source>
        <dbReference type="PROSITE" id="PS50022"/>
    </source>
</evidence>
<dbReference type="Gene3D" id="2.60.120.200">
    <property type="match status" value="1"/>
</dbReference>
<dbReference type="Proteomes" id="UP001210678">
    <property type="component" value="Unassembled WGS sequence"/>
</dbReference>
<sequence>MASSHDGNLATQVLDGDFKTRWSANGKNQTLTFDYGQDISFDAVKVAFHKGDQRQTRFSIEASQDGISWNTVLRDVESTGKSSNLERFDFPQVTARFIKYVGMGNSKNDWNSVTEFLGVNCKVDYCSNQELPRKEILVPVKITSSSHDGNTPDRLFDNDIKTRWSANGLGEWAMYDYGNVQKFDAVRLAFHKGNQRKSNFDIQVSTDGNNWQTILEGETSSGGVNGYERFSFEPVKARYIRYVGQGNTKNAWSSVTEFAGLNCDINRCPDNHIITDEVIKAEQIAIEKNKKSGTSAKSQEQLMKELRSGDFGVKVALPCATNCDWDVPLRTPTIPLAPLANNKPGENFDLTTWYLSQPFDHDKNGKPDDVQEWDLANGYEHPEIFYTADDGGLVFKTYIKGVRTSKNTKFARTELREMLRAGDKSIPTKGVNKNNWVFSSAPIEDQKAAGGVDGILEATLKIDHTTTTGELGEVGRFIIGQIHDQDDEPIRLYYRKLPNRDTGTVYFAHENTLKGTDNYFDLVGGMTGESEDGIALGEVFSYRIEVVGNTLTVTIKRDGKPDVTQFVDMSESGYDVGGKYMYFKAGVYNQNISGDPDDYVQATFYKLKKSHNQYVQ</sequence>
<dbReference type="SUPFAM" id="SSF49785">
    <property type="entry name" value="Galactose-binding domain-like"/>
    <property type="match status" value="2"/>
</dbReference>
<accession>A0ABT4YR21</accession>
<keyword evidence="2" id="KW-0456">Lyase</keyword>
<organism evidence="2 3">
    <name type="scientific">Vibrio algarum</name>
    <dbReference type="NCBI Taxonomy" id="3020714"/>
    <lineage>
        <taxon>Bacteria</taxon>
        <taxon>Pseudomonadati</taxon>
        <taxon>Pseudomonadota</taxon>
        <taxon>Gammaproteobacteria</taxon>
        <taxon>Vibrionales</taxon>
        <taxon>Vibrionaceae</taxon>
        <taxon>Vibrio</taxon>
    </lineage>
</organism>
<name>A0ABT4YR21_9VIBR</name>
<dbReference type="RefSeq" id="WP_272138027.1">
    <property type="nucleotide sequence ID" value="NZ_JAQLOI010000001.1"/>
</dbReference>
<dbReference type="Gene3D" id="2.60.120.260">
    <property type="entry name" value="Galactose-binding domain-like"/>
    <property type="match status" value="2"/>
</dbReference>
<feature type="domain" description="F5/8 type C" evidence="1">
    <location>
        <begin position="1"/>
        <end position="119"/>
    </location>
</feature>
<proteinExistence type="predicted"/>
<dbReference type="InterPro" id="IPR052407">
    <property type="entry name" value="BTB_POZ_domain_cont_9"/>
</dbReference>
<dbReference type="Pfam" id="PF00754">
    <property type="entry name" value="F5_F8_type_C"/>
    <property type="match status" value="2"/>
</dbReference>
<dbReference type="PANTHER" id="PTHR46306:SF1">
    <property type="entry name" value="BTB_POZ DOMAIN-CONTAINING PROTEIN 9"/>
    <property type="match status" value="1"/>
</dbReference>
<keyword evidence="3" id="KW-1185">Reference proteome</keyword>
<protein>
    <submittedName>
        <fullName evidence="2">Polysaccharide lyase family 7 protein</fullName>
    </submittedName>
</protein>
<dbReference type="InterPro" id="IPR000421">
    <property type="entry name" value="FA58C"/>
</dbReference>
<dbReference type="InterPro" id="IPR014895">
    <property type="entry name" value="Alginate_lyase_2"/>
</dbReference>
<feature type="domain" description="F5/8 type C" evidence="1">
    <location>
        <begin position="126"/>
        <end position="261"/>
    </location>
</feature>
<dbReference type="Pfam" id="PF08787">
    <property type="entry name" value="Alginate_lyase2"/>
    <property type="match status" value="1"/>
</dbReference>
<dbReference type="EMBL" id="JAQLOI010000001">
    <property type="protein sequence ID" value="MDB1124002.1"/>
    <property type="molecule type" value="Genomic_DNA"/>
</dbReference>
<dbReference type="GO" id="GO:0016829">
    <property type="term" value="F:lyase activity"/>
    <property type="evidence" value="ECO:0007669"/>
    <property type="project" value="UniProtKB-KW"/>
</dbReference>
<evidence type="ECO:0000313" key="3">
    <source>
        <dbReference type="Proteomes" id="UP001210678"/>
    </source>
</evidence>
<comment type="caution">
    <text evidence="2">The sequence shown here is derived from an EMBL/GenBank/DDBJ whole genome shotgun (WGS) entry which is preliminary data.</text>
</comment>
<dbReference type="PANTHER" id="PTHR46306">
    <property type="entry name" value="BTB/POZ DOMAIN-CONTAINING PROTEIN 9"/>
    <property type="match status" value="1"/>
</dbReference>
<evidence type="ECO:0000313" key="2">
    <source>
        <dbReference type="EMBL" id="MDB1124002.1"/>
    </source>
</evidence>
<reference evidence="2 3" key="1">
    <citation type="submission" date="2023-01" db="EMBL/GenBank/DDBJ databases">
        <title>Vibrio sp. KJ40-1 sp.nov, isolated from marine algae.</title>
        <authorList>
            <person name="Butt M."/>
            <person name="Kim J.M.J."/>
            <person name="Jeon C.O.C."/>
        </authorList>
    </citation>
    <scope>NUCLEOTIDE SEQUENCE [LARGE SCALE GENOMIC DNA]</scope>
    <source>
        <strain evidence="2 3">KJ40-1</strain>
    </source>
</reference>
<dbReference type="PROSITE" id="PS50022">
    <property type="entry name" value="FA58C_3"/>
    <property type="match status" value="2"/>
</dbReference>
<dbReference type="InterPro" id="IPR008979">
    <property type="entry name" value="Galactose-bd-like_sf"/>
</dbReference>
<dbReference type="SUPFAM" id="SSF49899">
    <property type="entry name" value="Concanavalin A-like lectins/glucanases"/>
    <property type="match status" value="1"/>
</dbReference>
<gene>
    <name evidence="2" type="ORF">PGX00_10235</name>
</gene>
<dbReference type="InterPro" id="IPR013320">
    <property type="entry name" value="ConA-like_dom_sf"/>
</dbReference>